<feature type="compositionally biased region" description="Basic and acidic residues" evidence="1">
    <location>
        <begin position="209"/>
        <end position="225"/>
    </location>
</feature>
<dbReference type="InterPro" id="IPR048876">
    <property type="entry name" value="BipA_C"/>
</dbReference>
<evidence type="ECO:0000256" key="1">
    <source>
        <dbReference type="SAM" id="MobiDB-lite"/>
    </source>
</evidence>
<organism evidence="3 4">
    <name type="scientific">Porphyromonas loveana</name>
    <dbReference type="NCBI Taxonomy" id="1884669"/>
    <lineage>
        <taxon>Bacteria</taxon>
        <taxon>Pseudomonadati</taxon>
        <taxon>Bacteroidota</taxon>
        <taxon>Bacteroidia</taxon>
        <taxon>Bacteroidales</taxon>
        <taxon>Porphyromonadaceae</taxon>
        <taxon>Porphyromonas</taxon>
    </lineage>
</organism>
<dbReference type="Proteomes" id="UP000245462">
    <property type="component" value="Unassembled WGS sequence"/>
</dbReference>
<keyword evidence="3" id="KW-0648">Protein biosynthesis</keyword>
<dbReference type="AlphaFoldDB" id="A0A2U1EWH5"/>
<evidence type="ECO:0000313" key="4">
    <source>
        <dbReference type="Proteomes" id="UP000245462"/>
    </source>
</evidence>
<comment type="caution">
    <text evidence="3">The sequence shown here is derived from an EMBL/GenBank/DDBJ whole genome shotgun (WGS) entry which is preliminary data.</text>
</comment>
<feature type="domain" description="TypA/BipA C-terminal" evidence="2">
    <location>
        <begin position="104"/>
        <end position="177"/>
    </location>
</feature>
<evidence type="ECO:0000259" key="2">
    <source>
        <dbReference type="Pfam" id="PF21018"/>
    </source>
</evidence>
<protein>
    <submittedName>
        <fullName evidence="3">Elongation factor Tu-like protein</fullName>
    </submittedName>
</protein>
<keyword evidence="4" id="KW-1185">Reference proteome</keyword>
<dbReference type="EMBL" id="QEKY01000035">
    <property type="protein sequence ID" value="PVZ04293.1"/>
    <property type="molecule type" value="Genomic_DNA"/>
</dbReference>
<name>A0A2U1EWH5_9PORP</name>
<proteinExistence type="predicted"/>
<dbReference type="Gene3D" id="2.40.50.250">
    <property type="entry name" value="bipa protein"/>
    <property type="match status" value="1"/>
</dbReference>
<dbReference type="GO" id="GO:0003746">
    <property type="term" value="F:translation elongation factor activity"/>
    <property type="evidence" value="ECO:0007669"/>
    <property type="project" value="UniProtKB-KW"/>
</dbReference>
<evidence type="ECO:0000313" key="3">
    <source>
        <dbReference type="EMBL" id="PVZ04293.1"/>
    </source>
</evidence>
<feature type="region of interest" description="Disordered" evidence="1">
    <location>
        <begin position="161"/>
        <end position="233"/>
    </location>
</feature>
<accession>A0A2U1EWH5</accession>
<reference evidence="3 4" key="1">
    <citation type="submission" date="2018-04" db="EMBL/GenBank/DDBJ databases">
        <title>Genomic Encyclopedia of Type Strains, Phase IV (KMG-IV): sequencing the most valuable type-strain genomes for metagenomic binning, comparative biology and taxonomic classification.</title>
        <authorList>
            <person name="Goeker M."/>
        </authorList>
    </citation>
    <scope>NUCLEOTIDE SEQUENCE [LARGE SCALE GENOMIC DNA]</scope>
    <source>
        <strain evidence="3 4">DSM 28520</strain>
    </source>
</reference>
<sequence>MSADYNHPTEDITPLLDAIVQYTPTPEQLDGATQMLITSLDFTSYVGRIAVGRVHRGTLREGQDIMLCKRDGTMQKQRIKELNTFEGLGRAKTDHVDAGDICTIIALESGTAYALNNLQSRGRFFISPQEEVYAGQVVGEHTKEGDLCVNVCKSKKLTNMRASGSGDKVSLAPPRSLQPRRCAGIHPVFSDGDSRQNHAHNVRDAQFGENERRKENDGKHEEEHPSGIGDGQFQVKIKQIGHVLWR</sequence>
<dbReference type="Pfam" id="PF21018">
    <property type="entry name" value="BipA_C"/>
    <property type="match status" value="1"/>
</dbReference>
<dbReference type="InterPro" id="IPR009000">
    <property type="entry name" value="Transl_B-barrel_sf"/>
</dbReference>
<dbReference type="GO" id="GO:0005525">
    <property type="term" value="F:GTP binding"/>
    <property type="evidence" value="ECO:0007669"/>
    <property type="project" value="UniProtKB-KW"/>
</dbReference>
<dbReference type="SUPFAM" id="SSF50447">
    <property type="entry name" value="Translation proteins"/>
    <property type="match status" value="1"/>
</dbReference>
<dbReference type="InterPro" id="IPR042116">
    <property type="entry name" value="TypA/BipA_C"/>
</dbReference>
<gene>
    <name evidence="3" type="ORF">C7382_1353</name>
</gene>
<keyword evidence="3" id="KW-0251">Elongation factor</keyword>